<evidence type="ECO:0000256" key="9">
    <source>
        <dbReference type="ARBA" id="ARBA00023204"/>
    </source>
</evidence>
<evidence type="ECO:0000256" key="5">
    <source>
        <dbReference type="ARBA" id="ARBA00022763"/>
    </source>
</evidence>
<keyword evidence="5" id="KW-0227">DNA damage</keyword>
<dbReference type="SUPFAM" id="SSF57884">
    <property type="entry name" value="Ada DNA repair protein, N-terminal domain (N-Ada 10)"/>
    <property type="match status" value="1"/>
</dbReference>
<dbReference type="CDD" id="cd06445">
    <property type="entry name" value="ATase"/>
    <property type="match status" value="1"/>
</dbReference>
<dbReference type="InterPro" id="IPR004026">
    <property type="entry name" value="Ada_DNA_repair_Zn-bd"/>
</dbReference>
<dbReference type="SUPFAM" id="SSF53155">
    <property type="entry name" value="Methylated DNA-protein cysteine methyltransferase domain"/>
    <property type="match status" value="1"/>
</dbReference>
<evidence type="ECO:0000259" key="11">
    <source>
        <dbReference type="PROSITE" id="PS01124"/>
    </source>
</evidence>
<feature type="domain" description="HTH araC/xylS-type" evidence="11">
    <location>
        <begin position="103"/>
        <end position="177"/>
    </location>
</feature>
<dbReference type="Proteomes" id="UP001485459">
    <property type="component" value="Chromosome"/>
</dbReference>
<sequence length="360" mass="40795">MLTRERMYQAILEKDSTFEGTFFTAVKTTGIFCRPTCTARKPKPENVEFVTTAKEAIQKGYRPCKVCRPLEKSGETPVHIRELMDALAADPSKKFRDEELLRLGLEPSAIRRWFLKNHGITFHAYQRMFRLNSAFRHLRDGAPVTGTAFESGYDSLSGFADSFKSVFGVAPSNSRHRNLINIERLETPLGTMFACAADAGICLLEFSDRKMLETELKDIARLHNAEIIPGHNPHFDTLRRQLDEYFNGTRSAFTVPLFMPGTPFQQQVWELLQTVPYGTTSTYKRQATTLGMPAAIRAVARANGMNRISILVPCHRIISEDGQLTGYGGGVHRKQWLLDFEKRNALQSRTTHVLKPDTYE</sequence>
<dbReference type="InterPro" id="IPR008332">
    <property type="entry name" value="MethylG_MeTrfase_N"/>
</dbReference>
<dbReference type="NCBIfam" id="TIGR00589">
    <property type="entry name" value="ogt"/>
    <property type="match status" value="1"/>
</dbReference>
<dbReference type="PANTHER" id="PTHR10815">
    <property type="entry name" value="METHYLATED-DNA--PROTEIN-CYSTEINE METHYLTRANSFERASE"/>
    <property type="match status" value="1"/>
</dbReference>
<dbReference type="Pfam" id="PF02870">
    <property type="entry name" value="Methyltransf_1N"/>
    <property type="match status" value="1"/>
</dbReference>
<dbReference type="Pfam" id="PF02805">
    <property type="entry name" value="Ada_Zn_binding"/>
    <property type="match status" value="1"/>
</dbReference>
<evidence type="ECO:0000313" key="13">
    <source>
        <dbReference type="Proteomes" id="UP001485459"/>
    </source>
</evidence>
<keyword evidence="9" id="KW-0234">DNA repair</keyword>
<dbReference type="Gene3D" id="1.10.10.60">
    <property type="entry name" value="Homeodomain-like"/>
    <property type="match status" value="1"/>
</dbReference>
<proteinExistence type="predicted"/>
<dbReference type="InterPro" id="IPR009057">
    <property type="entry name" value="Homeodomain-like_sf"/>
</dbReference>
<evidence type="ECO:0000256" key="10">
    <source>
        <dbReference type="ARBA" id="ARBA00049348"/>
    </source>
</evidence>
<evidence type="ECO:0000256" key="2">
    <source>
        <dbReference type="ARBA" id="ARBA00001947"/>
    </source>
</evidence>
<evidence type="ECO:0000256" key="7">
    <source>
        <dbReference type="ARBA" id="ARBA00023159"/>
    </source>
</evidence>
<dbReference type="InterPro" id="IPR035451">
    <property type="entry name" value="Ada-like_dom_sf"/>
</dbReference>
<dbReference type="InterPro" id="IPR018060">
    <property type="entry name" value="HTH_AraC"/>
</dbReference>
<keyword evidence="8" id="KW-0804">Transcription</keyword>
<accession>A0ABZ2YKR9</accession>
<dbReference type="InterPro" id="IPR036388">
    <property type="entry name" value="WH-like_DNA-bd_sf"/>
</dbReference>
<evidence type="ECO:0000256" key="8">
    <source>
        <dbReference type="ARBA" id="ARBA00023163"/>
    </source>
</evidence>
<dbReference type="PANTHER" id="PTHR10815:SF5">
    <property type="entry name" value="METHYLATED-DNA--PROTEIN-CYSTEINE METHYLTRANSFERASE"/>
    <property type="match status" value="1"/>
</dbReference>
<dbReference type="EC" id="2.1.1.63" evidence="12"/>
<dbReference type="InterPro" id="IPR036217">
    <property type="entry name" value="MethylDNA_cys_MeTrfase_DNAb"/>
</dbReference>
<keyword evidence="3 12" id="KW-0489">Methyltransferase</keyword>
<evidence type="ECO:0000256" key="1">
    <source>
        <dbReference type="ARBA" id="ARBA00001286"/>
    </source>
</evidence>
<organism evidence="12 13">
    <name type="scientific">Chitinophaga pollutisoli</name>
    <dbReference type="NCBI Taxonomy" id="3133966"/>
    <lineage>
        <taxon>Bacteria</taxon>
        <taxon>Pseudomonadati</taxon>
        <taxon>Bacteroidota</taxon>
        <taxon>Chitinophagia</taxon>
        <taxon>Chitinophagales</taxon>
        <taxon>Chitinophagaceae</taxon>
        <taxon>Chitinophaga</taxon>
    </lineage>
</organism>
<reference evidence="13" key="1">
    <citation type="submission" date="2024-03" db="EMBL/GenBank/DDBJ databases">
        <title>Chitinophaga horti sp. nov., isolated from garden soil.</title>
        <authorList>
            <person name="Lee D.S."/>
            <person name="Han D.M."/>
            <person name="Baek J.H."/>
            <person name="Choi D.G."/>
            <person name="Jeon J.H."/>
            <person name="Jeon C.O."/>
        </authorList>
    </citation>
    <scope>NUCLEOTIDE SEQUENCE [LARGE SCALE GENOMIC DNA]</scope>
    <source>
        <strain evidence="13">GPA1</strain>
    </source>
</reference>
<dbReference type="Pfam" id="PF01035">
    <property type="entry name" value="DNA_binding_1"/>
    <property type="match status" value="1"/>
</dbReference>
<comment type="catalytic activity">
    <reaction evidence="10">
        <text>a 6-O-methyl-2'-deoxyguanosine in DNA + L-cysteinyl-[protein] = S-methyl-L-cysteinyl-[protein] + a 2'-deoxyguanosine in DNA</text>
        <dbReference type="Rhea" id="RHEA:24000"/>
        <dbReference type="Rhea" id="RHEA-COMP:10131"/>
        <dbReference type="Rhea" id="RHEA-COMP:10132"/>
        <dbReference type="Rhea" id="RHEA-COMP:11367"/>
        <dbReference type="Rhea" id="RHEA-COMP:11368"/>
        <dbReference type="ChEBI" id="CHEBI:29950"/>
        <dbReference type="ChEBI" id="CHEBI:82612"/>
        <dbReference type="ChEBI" id="CHEBI:85445"/>
        <dbReference type="ChEBI" id="CHEBI:85448"/>
        <dbReference type="EC" id="2.1.1.63"/>
    </reaction>
</comment>
<dbReference type="EMBL" id="CP149822">
    <property type="protein sequence ID" value="WZN40359.1"/>
    <property type="molecule type" value="Genomic_DNA"/>
</dbReference>
<dbReference type="InterPro" id="IPR036631">
    <property type="entry name" value="MGMT_N_sf"/>
</dbReference>
<protein>
    <submittedName>
        <fullName evidence="12">Methylated-DNA--[protein]-cysteine S-methyltransferase</fullName>
        <ecNumber evidence="12">2.1.1.63</ecNumber>
    </submittedName>
</protein>
<dbReference type="Gene3D" id="3.40.10.10">
    <property type="entry name" value="DNA Methylphosphotriester Repair Domain"/>
    <property type="match status" value="1"/>
</dbReference>
<dbReference type="SUPFAM" id="SSF46767">
    <property type="entry name" value="Methylated DNA-protein cysteine methyltransferase, C-terminal domain"/>
    <property type="match status" value="1"/>
</dbReference>
<gene>
    <name evidence="12" type="ORF">WJU16_20540</name>
</gene>
<dbReference type="PIRSF" id="PIRSF000409">
    <property type="entry name" value="Ada"/>
    <property type="match status" value="1"/>
</dbReference>
<name>A0ABZ2YKR9_9BACT</name>
<dbReference type="SMART" id="SM00342">
    <property type="entry name" value="HTH_ARAC"/>
    <property type="match status" value="1"/>
</dbReference>
<evidence type="ECO:0000256" key="6">
    <source>
        <dbReference type="ARBA" id="ARBA00023015"/>
    </source>
</evidence>
<dbReference type="PROSITE" id="PS01124">
    <property type="entry name" value="HTH_ARAC_FAMILY_2"/>
    <property type="match status" value="1"/>
</dbReference>
<dbReference type="PROSITE" id="PS00374">
    <property type="entry name" value="MGMT"/>
    <property type="match status" value="1"/>
</dbReference>
<dbReference type="InterPro" id="IPR016221">
    <property type="entry name" value="Bifunct_regulatory_prot_Ada"/>
</dbReference>
<keyword evidence="13" id="KW-1185">Reference proteome</keyword>
<keyword evidence="4 12" id="KW-0808">Transferase</keyword>
<dbReference type="Gene3D" id="1.10.10.10">
    <property type="entry name" value="Winged helix-like DNA-binding domain superfamily/Winged helix DNA-binding domain"/>
    <property type="match status" value="1"/>
</dbReference>
<dbReference type="Gene3D" id="3.30.160.70">
    <property type="entry name" value="Methylated DNA-protein cysteine methyltransferase domain"/>
    <property type="match status" value="1"/>
</dbReference>
<dbReference type="InterPro" id="IPR014048">
    <property type="entry name" value="MethylDNA_cys_MeTrfase_DNA-bd"/>
</dbReference>
<dbReference type="RefSeq" id="WP_341835282.1">
    <property type="nucleotide sequence ID" value="NZ_CP149822.1"/>
</dbReference>
<evidence type="ECO:0000313" key="12">
    <source>
        <dbReference type="EMBL" id="WZN40359.1"/>
    </source>
</evidence>
<comment type="catalytic activity">
    <reaction evidence="1">
        <text>a 4-O-methyl-thymidine in DNA + L-cysteinyl-[protein] = a thymidine in DNA + S-methyl-L-cysteinyl-[protein]</text>
        <dbReference type="Rhea" id="RHEA:53428"/>
        <dbReference type="Rhea" id="RHEA-COMP:10131"/>
        <dbReference type="Rhea" id="RHEA-COMP:10132"/>
        <dbReference type="Rhea" id="RHEA-COMP:13555"/>
        <dbReference type="Rhea" id="RHEA-COMP:13556"/>
        <dbReference type="ChEBI" id="CHEBI:29950"/>
        <dbReference type="ChEBI" id="CHEBI:82612"/>
        <dbReference type="ChEBI" id="CHEBI:137386"/>
        <dbReference type="ChEBI" id="CHEBI:137387"/>
        <dbReference type="EC" id="2.1.1.63"/>
    </reaction>
</comment>
<dbReference type="Pfam" id="PF12833">
    <property type="entry name" value="HTH_18"/>
    <property type="match status" value="1"/>
</dbReference>
<dbReference type="InterPro" id="IPR001497">
    <property type="entry name" value="MethylDNA_cys_MeTrfase_AS"/>
</dbReference>
<dbReference type="GO" id="GO:0032259">
    <property type="term" value="P:methylation"/>
    <property type="evidence" value="ECO:0007669"/>
    <property type="project" value="UniProtKB-KW"/>
</dbReference>
<evidence type="ECO:0000256" key="3">
    <source>
        <dbReference type="ARBA" id="ARBA00022603"/>
    </source>
</evidence>
<dbReference type="SUPFAM" id="SSF46689">
    <property type="entry name" value="Homeodomain-like"/>
    <property type="match status" value="1"/>
</dbReference>
<comment type="cofactor">
    <cofactor evidence="2">
        <name>Zn(2+)</name>
        <dbReference type="ChEBI" id="CHEBI:29105"/>
    </cofactor>
</comment>
<keyword evidence="6" id="KW-0805">Transcription regulation</keyword>
<evidence type="ECO:0000256" key="4">
    <source>
        <dbReference type="ARBA" id="ARBA00022679"/>
    </source>
</evidence>
<keyword evidence="7" id="KW-0010">Activator</keyword>
<dbReference type="GO" id="GO:0003908">
    <property type="term" value="F:methylated-DNA-[protein]-cysteine S-methyltransferase activity"/>
    <property type="evidence" value="ECO:0007669"/>
    <property type="project" value="UniProtKB-EC"/>
</dbReference>